<keyword evidence="2" id="KW-0472">Membrane</keyword>
<name>A0A6J6E4E4_9ZZZZ</name>
<proteinExistence type="predicted"/>
<organism evidence="4">
    <name type="scientific">freshwater metagenome</name>
    <dbReference type="NCBI Taxonomy" id="449393"/>
    <lineage>
        <taxon>unclassified sequences</taxon>
        <taxon>metagenomes</taxon>
        <taxon>ecological metagenomes</taxon>
    </lineage>
</organism>
<dbReference type="EMBL" id="CAEZTS010000013">
    <property type="protein sequence ID" value="CAB4569133.1"/>
    <property type="molecule type" value="Genomic_DNA"/>
</dbReference>
<keyword evidence="2" id="KW-0812">Transmembrane</keyword>
<dbReference type="InterPro" id="IPR018711">
    <property type="entry name" value="NAGPA"/>
</dbReference>
<dbReference type="AlphaFoldDB" id="A0A6J6E4E4"/>
<gene>
    <name evidence="4" type="ORF">UFOPK1722_00257</name>
</gene>
<evidence type="ECO:0000259" key="3">
    <source>
        <dbReference type="Pfam" id="PF09992"/>
    </source>
</evidence>
<sequence length="408" mass="44482">MGVLARDGTLEVVDILMEEGLRGRGIRHNGGVTRSDVRRWLLLTLSVVVLVPTAGMALAVVNSDEPALQTAATWARNHGFSKMVDRLEMWRYDGEPSTELADDLALADGLVTTTSLSSTPTTSVAPVSAAPTTTTTTYAPTPLRTAQEVPLDGEGRWIPVAAVEGRNVMWATSTRPLREYGSVRATFVRIDQSELRFGLYNGTQTPGGRDWVNGHKVAEEDLPDLMVAFNGGFRFEHLDGGYFTEGREVKPLVDGQGTIAIDRDGRITIGMYGRDLTNDGTWVSIRQNLPLMIDDNVSIVDLYRDDEWGVAKGGEVVVFRSALCSLDDGMLMYVAAGDVGIGDFARILVDVGCRKAVQLDVNGTWPQIAVYLGFGTTDRSGIVLDSRMRNADRYINGTEKDFIAGFVR</sequence>
<feature type="domain" description="Phosphodiester glycosidase" evidence="3">
    <location>
        <begin position="227"/>
        <end position="360"/>
    </location>
</feature>
<evidence type="ECO:0000256" key="1">
    <source>
        <dbReference type="SAM" id="MobiDB-lite"/>
    </source>
</evidence>
<feature type="region of interest" description="Disordered" evidence="1">
    <location>
        <begin position="115"/>
        <end position="138"/>
    </location>
</feature>
<protein>
    <submittedName>
        <fullName evidence="4">Unannotated protein</fullName>
    </submittedName>
</protein>
<reference evidence="4" key="1">
    <citation type="submission" date="2020-05" db="EMBL/GenBank/DDBJ databases">
        <authorList>
            <person name="Chiriac C."/>
            <person name="Salcher M."/>
            <person name="Ghai R."/>
            <person name="Kavagutti S V."/>
        </authorList>
    </citation>
    <scope>NUCLEOTIDE SEQUENCE</scope>
</reference>
<evidence type="ECO:0000256" key="2">
    <source>
        <dbReference type="SAM" id="Phobius"/>
    </source>
</evidence>
<feature type="transmembrane region" description="Helical" evidence="2">
    <location>
        <begin position="40"/>
        <end position="61"/>
    </location>
</feature>
<dbReference type="Pfam" id="PF09992">
    <property type="entry name" value="NAGPA"/>
    <property type="match status" value="1"/>
</dbReference>
<evidence type="ECO:0000313" key="4">
    <source>
        <dbReference type="EMBL" id="CAB4569133.1"/>
    </source>
</evidence>
<accession>A0A6J6E4E4</accession>
<keyword evidence="2" id="KW-1133">Transmembrane helix</keyword>